<dbReference type="AlphaFoldDB" id="A0A9N9HVS6"/>
<dbReference type="EMBL" id="CAJVPP010010082">
    <property type="protein sequence ID" value="CAG8708494.1"/>
    <property type="molecule type" value="Genomic_DNA"/>
</dbReference>
<evidence type="ECO:0000313" key="2">
    <source>
        <dbReference type="Proteomes" id="UP000789375"/>
    </source>
</evidence>
<sequence>MTSTSSTSLTTQGPAYVIIDHSNIYFQGKNIENSPIKVDSDLNYAKLRNIILDGRETENSIIVGSCHKNDLITHLPFFKLLEKNNFLAPINNAIILISGDGDFVPPLRRAEGREVEIWAWENGMSQQLKSLATKSGFLTFENVTGAENRSIQPTFTHGALLPQEMLGGIQSTYELKENDTFSDCS</sequence>
<organism evidence="1 2">
    <name type="scientific">Funneliformis mosseae</name>
    <name type="common">Endomycorrhizal fungus</name>
    <name type="synonym">Glomus mosseae</name>
    <dbReference type="NCBI Taxonomy" id="27381"/>
    <lineage>
        <taxon>Eukaryota</taxon>
        <taxon>Fungi</taxon>
        <taxon>Fungi incertae sedis</taxon>
        <taxon>Mucoromycota</taxon>
        <taxon>Glomeromycotina</taxon>
        <taxon>Glomeromycetes</taxon>
        <taxon>Glomerales</taxon>
        <taxon>Glomeraceae</taxon>
        <taxon>Funneliformis</taxon>
    </lineage>
</organism>
<dbReference type="Gene3D" id="3.40.50.1010">
    <property type="entry name" value="5'-nuclease"/>
    <property type="match status" value="1"/>
</dbReference>
<comment type="caution">
    <text evidence="1">The sequence shown here is derived from an EMBL/GenBank/DDBJ whole genome shotgun (WGS) entry which is preliminary data.</text>
</comment>
<keyword evidence="2" id="KW-1185">Reference proteome</keyword>
<proteinExistence type="predicted"/>
<reference evidence="1" key="1">
    <citation type="submission" date="2021-06" db="EMBL/GenBank/DDBJ databases">
        <authorList>
            <person name="Kallberg Y."/>
            <person name="Tangrot J."/>
            <person name="Rosling A."/>
        </authorList>
    </citation>
    <scope>NUCLEOTIDE SEQUENCE</scope>
    <source>
        <strain evidence="1">87-6 pot B 2015</strain>
    </source>
</reference>
<evidence type="ECO:0000313" key="1">
    <source>
        <dbReference type="EMBL" id="CAG8708494.1"/>
    </source>
</evidence>
<name>A0A9N9HVS6_FUNMO</name>
<feature type="non-terminal residue" evidence="1">
    <location>
        <position position="185"/>
    </location>
</feature>
<accession>A0A9N9HVS6</accession>
<dbReference type="Proteomes" id="UP000789375">
    <property type="component" value="Unassembled WGS sequence"/>
</dbReference>
<gene>
    <name evidence="1" type="ORF">FMOSSE_LOCUS14174</name>
</gene>
<protein>
    <submittedName>
        <fullName evidence="1">9955_t:CDS:1</fullName>
    </submittedName>
</protein>